<dbReference type="AlphaFoldDB" id="A0A365HAH2"/>
<dbReference type="InterPro" id="IPR050680">
    <property type="entry name" value="YpeA/RimI_acetyltransf"/>
</dbReference>
<dbReference type="InterPro" id="IPR000182">
    <property type="entry name" value="GNAT_dom"/>
</dbReference>
<dbReference type="InterPro" id="IPR016181">
    <property type="entry name" value="Acyl_CoA_acyltransferase"/>
</dbReference>
<dbReference type="PANTHER" id="PTHR43420">
    <property type="entry name" value="ACETYLTRANSFERASE"/>
    <property type="match status" value="1"/>
</dbReference>
<keyword evidence="5" id="KW-1185">Reference proteome</keyword>
<comment type="caution">
    <text evidence="4">The sequence shown here is derived from an EMBL/GenBank/DDBJ whole genome shotgun (WGS) entry which is preliminary data.</text>
</comment>
<evidence type="ECO:0000259" key="3">
    <source>
        <dbReference type="PROSITE" id="PS51186"/>
    </source>
</evidence>
<dbReference type="GO" id="GO:0016747">
    <property type="term" value="F:acyltransferase activity, transferring groups other than amino-acyl groups"/>
    <property type="evidence" value="ECO:0007669"/>
    <property type="project" value="InterPro"/>
</dbReference>
<reference evidence="4 5" key="1">
    <citation type="submission" date="2018-06" db="EMBL/GenBank/DDBJ databases">
        <title>Actinomadura craniellae sp. nov. isolated from marine sponge Craniella sp.</title>
        <authorList>
            <person name="Li L."/>
            <person name="Xu Q.H."/>
            <person name="Lin H.W."/>
            <person name="Lu Y.H."/>
        </authorList>
    </citation>
    <scope>NUCLEOTIDE SEQUENCE [LARGE SCALE GENOMIC DNA]</scope>
    <source>
        <strain evidence="4 5">LHW63021</strain>
    </source>
</reference>
<dbReference type="SUPFAM" id="SSF55729">
    <property type="entry name" value="Acyl-CoA N-acyltransferases (Nat)"/>
    <property type="match status" value="1"/>
</dbReference>
<name>A0A365HAH2_9ACTN</name>
<dbReference type="CDD" id="cd04301">
    <property type="entry name" value="NAT_SF"/>
    <property type="match status" value="1"/>
</dbReference>
<evidence type="ECO:0000256" key="2">
    <source>
        <dbReference type="ARBA" id="ARBA00023315"/>
    </source>
</evidence>
<accession>A0A365HAH2</accession>
<dbReference type="Pfam" id="PF00583">
    <property type="entry name" value="Acetyltransf_1"/>
    <property type="match status" value="1"/>
</dbReference>
<evidence type="ECO:0000256" key="1">
    <source>
        <dbReference type="ARBA" id="ARBA00022679"/>
    </source>
</evidence>
<dbReference type="PROSITE" id="PS51186">
    <property type="entry name" value="GNAT"/>
    <property type="match status" value="1"/>
</dbReference>
<keyword evidence="1 4" id="KW-0808">Transferase</keyword>
<organism evidence="4 5">
    <name type="scientific">Actinomadura craniellae</name>
    <dbReference type="NCBI Taxonomy" id="2231787"/>
    <lineage>
        <taxon>Bacteria</taxon>
        <taxon>Bacillati</taxon>
        <taxon>Actinomycetota</taxon>
        <taxon>Actinomycetes</taxon>
        <taxon>Streptosporangiales</taxon>
        <taxon>Thermomonosporaceae</taxon>
        <taxon>Actinomadura</taxon>
    </lineage>
</organism>
<dbReference type="EMBL" id="QLYX01000003">
    <property type="protein sequence ID" value="RAY16012.1"/>
    <property type="molecule type" value="Genomic_DNA"/>
</dbReference>
<dbReference type="Gene3D" id="3.40.630.30">
    <property type="match status" value="1"/>
</dbReference>
<feature type="domain" description="N-acetyltransferase" evidence="3">
    <location>
        <begin position="1"/>
        <end position="130"/>
    </location>
</feature>
<keyword evidence="2" id="KW-0012">Acyltransferase</keyword>
<dbReference type="OrthoDB" id="9802340at2"/>
<protein>
    <submittedName>
        <fullName evidence="4">GNAT family N-acetyltransferase</fullName>
    </submittedName>
</protein>
<proteinExistence type="predicted"/>
<sequence>MPRPRPGARFFGPNHSPDQFLVATRRKVIGYVRLVQPTPYPSGAHVRQIQGLAVDPAEQGRGVGRALLEAACAEAARQGAWRVTLRVLSGNTSARRLYESAGFVVEGVLSAEFHIEGSYVDDVLMARRVD</sequence>
<dbReference type="Proteomes" id="UP000251891">
    <property type="component" value="Unassembled WGS sequence"/>
</dbReference>
<evidence type="ECO:0000313" key="5">
    <source>
        <dbReference type="Proteomes" id="UP000251891"/>
    </source>
</evidence>
<gene>
    <name evidence="4" type="ORF">DPM19_08335</name>
</gene>
<dbReference type="PANTHER" id="PTHR43420:SF47">
    <property type="entry name" value="N-ACETYLTRANSFERASE DOMAIN-CONTAINING PROTEIN"/>
    <property type="match status" value="1"/>
</dbReference>
<evidence type="ECO:0000313" key="4">
    <source>
        <dbReference type="EMBL" id="RAY16012.1"/>
    </source>
</evidence>